<dbReference type="Gene3D" id="3.90.120.10">
    <property type="entry name" value="DNA Methylase, subunit A, domain 2"/>
    <property type="match status" value="1"/>
</dbReference>
<keyword evidence="12 16" id="KW-0238">DNA-binding</keyword>
<protein>
    <recommendedName>
        <fullName evidence="16">LexA repressor</fullName>
        <ecNumber evidence="16">3.4.21.88</ecNumber>
    </recommendedName>
</protein>
<dbReference type="NCBIfam" id="TIGR00675">
    <property type="entry name" value="dcm"/>
    <property type="match status" value="1"/>
</dbReference>
<dbReference type="SUPFAM" id="SSF51306">
    <property type="entry name" value="LexA/Signal peptidase"/>
    <property type="match status" value="1"/>
</dbReference>
<evidence type="ECO:0000256" key="1">
    <source>
        <dbReference type="ARBA" id="ARBA00007484"/>
    </source>
</evidence>
<comment type="subunit">
    <text evidence="16">Homodimer.</text>
</comment>
<dbReference type="Pfam" id="PF00145">
    <property type="entry name" value="DNA_methylase"/>
    <property type="match status" value="1"/>
</dbReference>
<dbReference type="InterPro" id="IPR036390">
    <property type="entry name" value="WH_DNA-bd_sf"/>
</dbReference>
<dbReference type="InterPro" id="IPR036388">
    <property type="entry name" value="WH-like_DNA-bd_sf"/>
</dbReference>
<dbReference type="PROSITE" id="PS00095">
    <property type="entry name" value="C5_MTASE_2"/>
    <property type="match status" value="1"/>
</dbReference>
<dbReference type="PROSITE" id="PS51679">
    <property type="entry name" value="SAM_MT_C5"/>
    <property type="match status" value="1"/>
</dbReference>
<dbReference type="InterPro" id="IPR006199">
    <property type="entry name" value="LexA_DNA-bd_dom"/>
</dbReference>
<evidence type="ECO:0000256" key="13">
    <source>
        <dbReference type="ARBA" id="ARBA00023163"/>
    </source>
</evidence>
<evidence type="ECO:0000256" key="19">
    <source>
        <dbReference type="RuleBase" id="RU000417"/>
    </source>
</evidence>
<dbReference type="InterPro" id="IPR006200">
    <property type="entry name" value="LexA"/>
</dbReference>
<dbReference type="Pfam" id="PF01726">
    <property type="entry name" value="LexA_DNA_bind"/>
    <property type="match status" value="1"/>
</dbReference>
<dbReference type="PRINTS" id="PR00105">
    <property type="entry name" value="C5METTRFRASE"/>
</dbReference>
<dbReference type="Gene3D" id="2.10.109.10">
    <property type="entry name" value="Umud Fragment, subunit A"/>
    <property type="match status" value="1"/>
</dbReference>
<evidence type="ECO:0000256" key="10">
    <source>
        <dbReference type="ARBA" id="ARBA00022813"/>
    </source>
</evidence>
<keyword evidence="14 16" id="KW-0234">DNA repair</keyword>
<evidence type="ECO:0000256" key="2">
    <source>
        <dbReference type="ARBA" id="ARBA00022491"/>
    </source>
</evidence>
<dbReference type="InterPro" id="IPR036286">
    <property type="entry name" value="LexA/Signal_pep-like_sf"/>
</dbReference>
<organism evidence="23 24">
    <name type="scientific">Candidatus Magasanikbacteria bacterium CG_4_10_14_0_2_um_filter_41_31</name>
    <dbReference type="NCBI Taxonomy" id="1974639"/>
    <lineage>
        <taxon>Bacteria</taxon>
        <taxon>Candidatus Magasanikiibacteriota</taxon>
    </lineage>
</organism>
<dbReference type="InterPro" id="IPR029063">
    <property type="entry name" value="SAM-dependent_MTases_sf"/>
</dbReference>
<evidence type="ECO:0000259" key="21">
    <source>
        <dbReference type="Pfam" id="PF00717"/>
    </source>
</evidence>
<evidence type="ECO:0000256" key="11">
    <source>
        <dbReference type="ARBA" id="ARBA00023015"/>
    </source>
</evidence>
<evidence type="ECO:0000313" key="24">
    <source>
        <dbReference type="Proteomes" id="UP000230078"/>
    </source>
</evidence>
<gene>
    <name evidence="16" type="primary">lexA</name>
    <name evidence="23" type="ORF">COX83_01695</name>
</gene>
<keyword evidence="5 17" id="KW-0949">S-adenosyl-L-methionine</keyword>
<dbReference type="GO" id="GO:0006260">
    <property type="term" value="P:DNA replication"/>
    <property type="evidence" value="ECO:0007669"/>
    <property type="project" value="UniProtKB-UniRule"/>
</dbReference>
<keyword evidence="9 16" id="KW-0378">Hydrolase</keyword>
<dbReference type="GO" id="GO:0032259">
    <property type="term" value="P:methylation"/>
    <property type="evidence" value="ECO:0007669"/>
    <property type="project" value="UniProtKB-KW"/>
</dbReference>
<comment type="catalytic activity">
    <reaction evidence="19">
        <text>a 2'-deoxycytidine in DNA + S-adenosyl-L-methionine = a 5-methyl-2'-deoxycytidine in DNA + S-adenosyl-L-homocysteine + H(+)</text>
        <dbReference type="Rhea" id="RHEA:13681"/>
        <dbReference type="Rhea" id="RHEA-COMP:11369"/>
        <dbReference type="Rhea" id="RHEA-COMP:11370"/>
        <dbReference type="ChEBI" id="CHEBI:15378"/>
        <dbReference type="ChEBI" id="CHEBI:57856"/>
        <dbReference type="ChEBI" id="CHEBI:59789"/>
        <dbReference type="ChEBI" id="CHEBI:85452"/>
        <dbReference type="ChEBI" id="CHEBI:85454"/>
        <dbReference type="EC" id="2.1.1.37"/>
    </reaction>
</comment>
<dbReference type="CDD" id="cd00315">
    <property type="entry name" value="Cyt_C5_DNA_methylase"/>
    <property type="match status" value="1"/>
</dbReference>
<comment type="similarity">
    <text evidence="1 16 20">Belongs to the peptidase S24 family.</text>
</comment>
<evidence type="ECO:0000313" key="23">
    <source>
        <dbReference type="EMBL" id="PIZ93561.1"/>
    </source>
</evidence>
<feature type="domain" description="Peptidase S24/S26A/S26B/S26C" evidence="21">
    <location>
        <begin position="80"/>
        <end position="194"/>
    </location>
</feature>
<evidence type="ECO:0000256" key="9">
    <source>
        <dbReference type="ARBA" id="ARBA00022801"/>
    </source>
</evidence>
<evidence type="ECO:0000256" key="20">
    <source>
        <dbReference type="RuleBase" id="RU003991"/>
    </source>
</evidence>
<dbReference type="EMBL" id="PFPI01000022">
    <property type="protein sequence ID" value="PIZ93561.1"/>
    <property type="molecule type" value="Genomic_DNA"/>
</dbReference>
<evidence type="ECO:0000256" key="17">
    <source>
        <dbReference type="PROSITE-ProRule" id="PRU01016"/>
    </source>
</evidence>
<dbReference type="GO" id="GO:0004252">
    <property type="term" value="F:serine-type endopeptidase activity"/>
    <property type="evidence" value="ECO:0007669"/>
    <property type="project" value="UniProtKB-UniRule"/>
</dbReference>
<accession>A0A2M7V4R3</accession>
<dbReference type="GO" id="GO:0009307">
    <property type="term" value="P:DNA restriction-modification system"/>
    <property type="evidence" value="ECO:0007669"/>
    <property type="project" value="UniProtKB-KW"/>
</dbReference>
<keyword evidence="8 16" id="KW-0227">DNA damage</keyword>
<dbReference type="PANTHER" id="PTHR33516:SF2">
    <property type="entry name" value="LEXA REPRESSOR-RELATED"/>
    <property type="match status" value="1"/>
</dbReference>
<sequence>MLNLTKKQKQIFDYIASFIDKKGFSPTLEELRKHLRLKALSGVYQHVNALIEKGYITRDENATRGLGIRKQGKIDTIEIPLVGTITAGQPIEAIETRGNTITIARDTYFDPEQLYALKVVGDSMIEDGIFDGDMVVIKKQETADNGQTVVAVIDENEATLKKLYREKNKFRLQPANQNLLPIFRTEVEIRGIVIKIIRDFNNQLQKTKLFKTIDLFAGVGGIRLGFEKTGFETVFANDFESQCKDTYDLNFDGTKLFVEDIQKINEKKLPDFDFLLGGFPCQAFSIAGYRQGFHDEKGRGNLFYDVARILKEKQPMGFMLENVKNLKGHDKGKTFKIIIDTLEDLGYHVKSKVLNSMEYGNVPQNRERIYIVGFRDKRHYEKFSFPSTVRLTKKITDLLEETVDEKYYYNGKPLYKHLKDDVTNRETVYQWRRKYVRENKKGVCPTLTANMGMGGHNVPIIKDKKGIRKLTPLECARIQGFPMNYKLPKNISDSALYKQFGNSVTVPVVQAVARQIKKAIE</sequence>
<keyword evidence="11 16" id="KW-0805">Transcription regulation</keyword>
<reference evidence="24" key="1">
    <citation type="submission" date="2017-09" db="EMBL/GenBank/DDBJ databases">
        <title>Depth-based differentiation of microbial function through sediment-hosted aquifers and enrichment of novel symbionts in the deep terrestrial subsurface.</title>
        <authorList>
            <person name="Probst A.J."/>
            <person name="Ladd B."/>
            <person name="Jarett J.K."/>
            <person name="Geller-Mcgrath D.E."/>
            <person name="Sieber C.M.K."/>
            <person name="Emerson J.B."/>
            <person name="Anantharaman K."/>
            <person name="Thomas B.C."/>
            <person name="Malmstrom R."/>
            <person name="Stieglmeier M."/>
            <person name="Klingl A."/>
            <person name="Woyke T."/>
            <person name="Ryan C.M."/>
            <person name="Banfield J.F."/>
        </authorList>
    </citation>
    <scope>NUCLEOTIDE SEQUENCE [LARGE SCALE GENOMIC DNA]</scope>
</reference>
<feature type="active site" description="For autocatalytic cleavage activity" evidence="16">
    <location>
        <position position="161"/>
    </location>
</feature>
<keyword evidence="7" id="KW-0680">Restriction system</keyword>
<evidence type="ECO:0000256" key="12">
    <source>
        <dbReference type="ARBA" id="ARBA00023125"/>
    </source>
</evidence>
<dbReference type="CDD" id="cd06529">
    <property type="entry name" value="S24_LexA-like"/>
    <property type="match status" value="1"/>
</dbReference>
<keyword evidence="3 17" id="KW-0489">Methyltransferase</keyword>
<dbReference type="GO" id="GO:0006508">
    <property type="term" value="P:proteolysis"/>
    <property type="evidence" value="ECO:0007669"/>
    <property type="project" value="InterPro"/>
</dbReference>
<dbReference type="InterPro" id="IPR006197">
    <property type="entry name" value="Peptidase_S24_LexA"/>
</dbReference>
<keyword evidence="15 16" id="KW-0742">SOS response</keyword>
<proteinExistence type="inferred from homology"/>
<dbReference type="GO" id="GO:0009432">
    <property type="term" value="P:SOS response"/>
    <property type="evidence" value="ECO:0007669"/>
    <property type="project" value="UniProtKB-UniRule"/>
</dbReference>
<comment type="function">
    <text evidence="16">Represses a number of genes involved in the response to DNA damage (SOS response), including recA and lexA. In the presence of single-stranded DNA, RecA interacts with LexA causing an autocatalytic cleavage which disrupts the DNA-binding part of LexA, leading to derepression of the SOS regulon and eventually DNA repair.</text>
</comment>
<evidence type="ECO:0000256" key="7">
    <source>
        <dbReference type="ARBA" id="ARBA00022747"/>
    </source>
</evidence>
<dbReference type="Proteomes" id="UP000230078">
    <property type="component" value="Unassembled WGS sequence"/>
</dbReference>
<comment type="catalytic activity">
    <reaction evidence="16">
        <text>Hydrolysis of Ala-|-Gly bond in repressor LexA.</text>
        <dbReference type="EC" id="3.4.21.88"/>
    </reaction>
</comment>
<dbReference type="PROSITE" id="PS00094">
    <property type="entry name" value="C5_MTASE_1"/>
    <property type="match status" value="1"/>
</dbReference>
<dbReference type="GO" id="GO:0003677">
    <property type="term" value="F:DNA binding"/>
    <property type="evidence" value="ECO:0007669"/>
    <property type="project" value="UniProtKB-UniRule"/>
</dbReference>
<evidence type="ECO:0000256" key="5">
    <source>
        <dbReference type="ARBA" id="ARBA00022691"/>
    </source>
</evidence>
<dbReference type="AlphaFoldDB" id="A0A2M7V4R3"/>
<evidence type="ECO:0000256" key="15">
    <source>
        <dbReference type="ARBA" id="ARBA00023236"/>
    </source>
</evidence>
<dbReference type="Pfam" id="PF00717">
    <property type="entry name" value="Peptidase_S24"/>
    <property type="match status" value="1"/>
</dbReference>
<dbReference type="InterPro" id="IPR015927">
    <property type="entry name" value="Peptidase_S24_S26A/B/C"/>
</dbReference>
<evidence type="ECO:0000256" key="8">
    <source>
        <dbReference type="ARBA" id="ARBA00022763"/>
    </source>
</evidence>
<comment type="similarity">
    <text evidence="17 18">Belongs to the class I-like SAM-binding methyltransferase superfamily. C5-methyltransferase family.</text>
</comment>
<comment type="caution">
    <text evidence="23">The sequence shown here is derived from an EMBL/GenBank/DDBJ whole genome shotgun (WGS) entry which is preliminary data.</text>
</comment>
<dbReference type="Gene3D" id="3.40.50.150">
    <property type="entry name" value="Vaccinia Virus protein VP39"/>
    <property type="match status" value="1"/>
</dbReference>
<dbReference type="InterPro" id="IPR001525">
    <property type="entry name" value="C5_MeTfrase"/>
</dbReference>
<dbReference type="GO" id="GO:0003886">
    <property type="term" value="F:DNA (cytosine-5-)-methyltransferase activity"/>
    <property type="evidence" value="ECO:0007669"/>
    <property type="project" value="UniProtKB-EC"/>
</dbReference>
<feature type="domain" description="LexA repressor DNA-binding" evidence="22">
    <location>
        <begin position="1"/>
        <end position="65"/>
    </location>
</feature>
<dbReference type="PANTHER" id="PTHR33516">
    <property type="entry name" value="LEXA REPRESSOR"/>
    <property type="match status" value="1"/>
</dbReference>
<name>A0A2M7V4R3_9BACT</name>
<evidence type="ECO:0000256" key="14">
    <source>
        <dbReference type="ARBA" id="ARBA00023204"/>
    </source>
</evidence>
<feature type="active site" description="For autocatalytic cleavage activity" evidence="16">
    <location>
        <position position="123"/>
    </location>
</feature>
<evidence type="ECO:0000256" key="16">
    <source>
        <dbReference type="HAMAP-Rule" id="MF_00015"/>
    </source>
</evidence>
<dbReference type="InterPro" id="IPR031303">
    <property type="entry name" value="C5_meth_CS"/>
</dbReference>
<dbReference type="InterPro" id="IPR050077">
    <property type="entry name" value="LexA_repressor"/>
</dbReference>
<keyword evidence="13 16" id="KW-0804">Transcription</keyword>
<feature type="active site" evidence="17">
    <location>
        <position position="281"/>
    </location>
</feature>
<evidence type="ECO:0000256" key="4">
    <source>
        <dbReference type="ARBA" id="ARBA00022679"/>
    </source>
</evidence>
<feature type="DNA-binding region" description="H-T-H motif" evidence="16">
    <location>
        <begin position="28"/>
        <end position="48"/>
    </location>
</feature>
<feature type="site" description="Cleavage; by autolysis" evidence="16">
    <location>
        <begin position="87"/>
        <end position="88"/>
    </location>
</feature>
<dbReference type="EC" id="3.4.21.88" evidence="16"/>
<dbReference type="InterPro" id="IPR039418">
    <property type="entry name" value="LexA-like"/>
</dbReference>
<evidence type="ECO:0000259" key="22">
    <source>
        <dbReference type="Pfam" id="PF01726"/>
    </source>
</evidence>
<dbReference type="HAMAP" id="MF_00015">
    <property type="entry name" value="LexA"/>
    <property type="match status" value="1"/>
</dbReference>
<dbReference type="SUPFAM" id="SSF53335">
    <property type="entry name" value="S-adenosyl-L-methionine-dependent methyltransferases"/>
    <property type="match status" value="1"/>
</dbReference>
<dbReference type="GO" id="GO:0006281">
    <property type="term" value="P:DNA repair"/>
    <property type="evidence" value="ECO:0007669"/>
    <property type="project" value="UniProtKB-UniRule"/>
</dbReference>
<dbReference type="NCBIfam" id="TIGR00498">
    <property type="entry name" value="lexA"/>
    <property type="match status" value="1"/>
</dbReference>
<evidence type="ECO:0000256" key="18">
    <source>
        <dbReference type="RuleBase" id="RU000416"/>
    </source>
</evidence>
<keyword evidence="4 17" id="KW-0808">Transferase</keyword>
<evidence type="ECO:0000256" key="6">
    <source>
        <dbReference type="ARBA" id="ARBA00022705"/>
    </source>
</evidence>
<keyword evidence="10 16" id="KW-0068">Autocatalytic cleavage</keyword>
<keyword evidence="2 16" id="KW-0678">Repressor</keyword>
<dbReference type="Gene3D" id="1.10.10.10">
    <property type="entry name" value="Winged helix-like DNA-binding domain superfamily/Winged helix DNA-binding domain"/>
    <property type="match status" value="1"/>
</dbReference>
<dbReference type="GO" id="GO:0045892">
    <property type="term" value="P:negative regulation of DNA-templated transcription"/>
    <property type="evidence" value="ECO:0007669"/>
    <property type="project" value="UniProtKB-UniRule"/>
</dbReference>
<evidence type="ECO:0000256" key="3">
    <source>
        <dbReference type="ARBA" id="ARBA00022603"/>
    </source>
</evidence>
<dbReference type="InterPro" id="IPR018117">
    <property type="entry name" value="C5_DNA_meth_AS"/>
</dbReference>
<dbReference type="PRINTS" id="PR00726">
    <property type="entry name" value="LEXASERPTASE"/>
</dbReference>
<dbReference type="SUPFAM" id="SSF46785">
    <property type="entry name" value="Winged helix' DNA-binding domain"/>
    <property type="match status" value="1"/>
</dbReference>
<keyword evidence="6 16" id="KW-0235">DNA replication</keyword>